<reference evidence="5" key="1">
    <citation type="submission" date="2016-10" db="EMBL/GenBank/DDBJ databases">
        <authorList>
            <person name="Varghese N."/>
            <person name="Submissions S."/>
        </authorList>
    </citation>
    <scope>NUCLEOTIDE SEQUENCE [LARGE SCALE GENOMIC DNA]</scope>
    <source>
        <strain evidence="5">DSM 17044</strain>
    </source>
</reference>
<keyword evidence="2" id="KW-0274">FAD</keyword>
<dbReference type="InterPro" id="IPR016169">
    <property type="entry name" value="FAD-bd_PCMH_sub2"/>
</dbReference>
<dbReference type="InterPro" id="IPR006094">
    <property type="entry name" value="Oxid_FAD_bind_N"/>
</dbReference>
<evidence type="ECO:0000256" key="1">
    <source>
        <dbReference type="ARBA" id="ARBA00022630"/>
    </source>
</evidence>
<evidence type="ECO:0000313" key="5">
    <source>
        <dbReference type="Proteomes" id="UP000182719"/>
    </source>
</evidence>
<dbReference type="InterPro" id="IPR016164">
    <property type="entry name" value="FAD-linked_Oxase-like_C"/>
</dbReference>
<keyword evidence="5" id="KW-1185">Reference proteome</keyword>
<dbReference type="PANTHER" id="PTHR11748">
    <property type="entry name" value="D-LACTATE DEHYDROGENASE"/>
    <property type="match status" value="1"/>
</dbReference>
<accession>A0A1H7HYF3</accession>
<dbReference type="EMBL" id="FOAP01000001">
    <property type="protein sequence ID" value="SEK54190.1"/>
    <property type="molecule type" value="Genomic_DNA"/>
</dbReference>
<dbReference type="Gene3D" id="3.40.462.10">
    <property type="entry name" value="FAD-linked oxidases, C-terminal domain"/>
    <property type="match status" value="1"/>
</dbReference>
<proteinExistence type="predicted"/>
<dbReference type="InterPro" id="IPR036318">
    <property type="entry name" value="FAD-bd_PCMH-like_sf"/>
</dbReference>
<dbReference type="InterPro" id="IPR016167">
    <property type="entry name" value="FAD-bd_PCMH_sub1"/>
</dbReference>
<feature type="domain" description="FAD-binding PCMH-type" evidence="3">
    <location>
        <begin position="37"/>
        <end position="223"/>
    </location>
</feature>
<sequence>MDRLQEALEAWRQALGDEHVLADEATLARARTATFATTQTVAAVLRPGNAQEVRTCVQIAHQMRVPITPVSAGRNQGYGSRVPAQNGVLVELSRMNRVLEFNEELAYLTVEPGVTFAQAHAFLEEQGSRLQLATIGGPPQASLIGNALERGDGMGPYGDIFQHVCGLEVVLPTGECLRTGPGRYPQAQAASVLRWGAGPALDGLFSQSNLGIVTRMTFWLAPRAACLRLVSGIIEDPFQLGPVVERLRQLRLEGTLREAFSLWNDYKVFSVLGQYPWEAARELTPLPETQRQKLRTEWNVFPWHLNCVLEAPSEVQARAAQERVEHVLKDALPSLTFLREEEVGPGRLRQPPSARNLRMMYWRKRTPLPEVPEPERDGCGFIWLSCAVPMAASHVETALALAEPIPLRFGFEPNLCVLGVSARCAYLVVAIIYDREAEGEDARAMECHHALQQALGEAGYYPARLGIQSPVLPFAPEDDSPAVLRTLKAALDPHGILAPGRYLP</sequence>
<dbReference type="OrthoDB" id="9811557at2"/>
<dbReference type="PANTHER" id="PTHR11748:SF114">
    <property type="entry name" value="ARYL-ALCOHOL OXIDASE VANILLYL-ALCOHOL OXIDASE (AFU_ORTHOLOGUE AFUA_3G09500)-RELATED"/>
    <property type="match status" value="1"/>
</dbReference>
<dbReference type="InterPro" id="IPR016166">
    <property type="entry name" value="FAD-bd_PCMH"/>
</dbReference>
<dbReference type="GO" id="GO:0008720">
    <property type="term" value="F:D-lactate dehydrogenase (NAD+) activity"/>
    <property type="evidence" value="ECO:0007669"/>
    <property type="project" value="TreeGrafter"/>
</dbReference>
<dbReference type="InterPro" id="IPR016171">
    <property type="entry name" value="Vanillyl_alc_oxidase_C-sub2"/>
</dbReference>
<dbReference type="GO" id="GO:0071949">
    <property type="term" value="F:FAD binding"/>
    <property type="evidence" value="ECO:0007669"/>
    <property type="project" value="InterPro"/>
</dbReference>
<evidence type="ECO:0000259" key="3">
    <source>
        <dbReference type="PROSITE" id="PS51387"/>
    </source>
</evidence>
<dbReference type="InterPro" id="IPR016170">
    <property type="entry name" value="Cytok_DH_C_sf"/>
</dbReference>
<dbReference type="GO" id="GO:0004458">
    <property type="term" value="F:D-lactate dehydrogenase (cytochrome) activity"/>
    <property type="evidence" value="ECO:0007669"/>
    <property type="project" value="TreeGrafter"/>
</dbReference>
<gene>
    <name evidence="4" type="ORF">SAMN05444354_101831</name>
</gene>
<name>A0A1H7HYF3_STIAU</name>
<keyword evidence="1" id="KW-0285">Flavoprotein</keyword>
<dbReference type="SUPFAM" id="SSF55103">
    <property type="entry name" value="FAD-linked oxidases, C-terminal domain"/>
    <property type="match status" value="1"/>
</dbReference>
<dbReference type="Gene3D" id="3.30.465.10">
    <property type="match status" value="1"/>
</dbReference>
<dbReference type="SUPFAM" id="SSF56176">
    <property type="entry name" value="FAD-binding/transporter-associated domain-like"/>
    <property type="match status" value="1"/>
</dbReference>
<evidence type="ECO:0000256" key="2">
    <source>
        <dbReference type="ARBA" id="ARBA00022827"/>
    </source>
</evidence>
<dbReference type="Proteomes" id="UP000182719">
    <property type="component" value="Unassembled WGS sequence"/>
</dbReference>
<dbReference type="PROSITE" id="PS51387">
    <property type="entry name" value="FAD_PCMH"/>
    <property type="match status" value="1"/>
</dbReference>
<evidence type="ECO:0000313" key="4">
    <source>
        <dbReference type="EMBL" id="SEK54190.1"/>
    </source>
</evidence>
<dbReference type="Gene3D" id="1.10.45.10">
    <property type="entry name" value="Vanillyl-alcohol Oxidase, Chain A, domain 4"/>
    <property type="match status" value="1"/>
</dbReference>
<dbReference type="GO" id="GO:1903457">
    <property type="term" value="P:lactate catabolic process"/>
    <property type="evidence" value="ECO:0007669"/>
    <property type="project" value="TreeGrafter"/>
</dbReference>
<dbReference type="Pfam" id="PF01565">
    <property type="entry name" value="FAD_binding_4"/>
    <property type="match status" value="1"/>
</dbReference>
<organism evidence="4 5">
    <name type="scientific">Stigmatella aurantiaca</name>
    <dbReference type="NCBI Taxonomy" id="41"/>
    <lineage>
        <taxon>Bacteria</taxon>
        <taxon>Pseudomonadati</taxon>
        <taxon>Myxococcota</taxon>
        <taxon>Myxococcia</taxon>
        <taxon>Myxococcales</taxon>
        <taxon>Cystobacterineae</taxon>
        <taxon>Archangiaceae</taxon>
        <taxon>Stigmatella</taxon>
    </lineage>
</organism>
<dbReference type="RefSeq" id="WP_075005011.1">
    <property type="nucleotide sequence ID" value="NZ_FOAP01000001.1"/>
</dbReference>
<protein>
    <submittedName>
        <fullName evidence="4">4-cresol dehydrogenase (Hydroxylating)</fullName>
    </submittedName>
</protein>
<dbReference type="Gene3D" id="3.30.43.10">
    <property type="entry name" value="Uridine Diphospho-n-acetylenolpyruvylglucosamine Reductase, domain 2"/>
    <property type="match status" value="1"/>
</dbReference>
<dbReference type="AlphaFoldDB" id="A0A1H7HYF3"/>